<gene>
    <name evidence="2" type="ORF">EFA69_17235</name>
</gene>
<accession>A0A3M9MQM9</accession>
<comment type="caution">
    <text evidence="2">The sequence shown here is derived from an EMBL/GenBank/DDBJ whole genome shotgun (WGS) entry which is preliminary data.</text>
</comment>
<feature type="signal peptide" evidence="1">
    <location>
        <begin position="1"/>
        <end position="18"/>
    </location>
</feature>
<reference evidence="2 3" key="1">
    <citation type="submission" date="2018-11" db="EMBL/GenBank/DDBJ databases">
        <title>Rufibacter latericius sp. nov., isolated from water in Baiyang Lake.</title>
        <authorList>
            <person name="Yang Y."/>
        </authorList>
    </citation>
    <scope>NUCLEOTIDE SEQUENCE [LARGE SCALE GENOMIC DNA]</scope>
    <source>
        <strain evidence="2 3">MCC P1</strain>
    </source>
</reference>
<organism evidence="2 3">
    <name type="scientific">Rufibacter immobilis</name>
    <dbReference type="NCBI Taxonomy" id="1348778"/>
    <lineage>
        <taxon>Bacteria</taxon>
        <taxon>Pseudomonadati</taxon>
        <taxon>Bacteroidota</taxon>
        <taxon>Cytophagia</taxon>
        <taxon>Cytophagales</taxon>
        <taxon>Hymenobacteraceae</taxon>
        <taxon>Rufibacter</taxon>
    </lineage>
</organism>
<evidence type="ECO:0008006" key="4">
    <source>
        <dbReference type="Google" id="ProtNLM"/>
    </source>
</evidence>
<evidence type="ECO:0000256" key="1">
    <source>
        <dbReference type="SAM" id="SignalP"/>
    </source>
</evidence>
<name>A0A3M9MQM9_9BACT</name>
<feature type="chain" id="PRO_5018308062" description="VCBS repeat-containing protein" evidence="1">
    <location>
        <begin position="19"/>
        <end position="224"/>
    </location>
</feature>
<evidence type="ECO:0000313" key="3">
    <source>
        <dbReference type="Proteomes" id="UP000271010"/>
    </source>
</evidence>
<proteinExistence type="predicted"/>
<sequence>MRTLLLLVLLFWGSSLYAQSFTPPMFPASGKSLSAFVPPNWFVKDSAQGDLNGDKIPDVALVVELKDTIQELRPDSSTNLGSPRILLILFKDQTTGTYQVVQQHNTFLLRYGEGGMAPEPYGKISIKNRVLEVSFEFVRSTASYKFRYQQNAFMLIGATNSGVSGGQFEKWDINFSTRKALHEWGDASGDKTQSEWKTVPVTKLRSLKEMQMPFQWEVWPNVYI</sequence>
<dbReference type="OrthoDB" id="86940at2"/>
<evidence type="ECO:0000313" key="2">
    <source>
        <dbReference type="EMBL" id="RNI27842.1"/>
    </source>
</evidence>
<dbReference type="AlphaFoldDB" id="A0A3M9MQM9"/>
<keyword evidence="3" id="KW-1185">Reference proteome</keyword>
<dbReference type="Proteomes" id="UP000271010">
    <property type="component" value="Unassembled WGS sequence"/>
</dbReference>
<protein>
    <recommendedName>
        <fullName evidence="4">VCBS repeat-containing protein</fullName>
    </recommendedName>
</protein>
<keyword evidence="1" id="KW-0732">Signal</keyword>
<dbReference type="RefSeq" id="WP_123134307.1">
    <property type="nucleotide sequence ID" value="NZ_RJJE01000017.1"/>
</dbReference>
<dbReference type="EMBL" id="RJJE01000017">
    <property type="protein sequence ID" value="RNI27842.1"/>
    <property type="molecule type" value="Genomic_DNA"/>
</dbReference>